<comment type="caution">
    <text evidence="4">The sequence shown here is derived from an EMBL/GenBank/DDBJ whole genome shotgun (WGS) entry which is preliminary data.</text>
</comment>
<evidence type="ECO:0000259" key="3">
    <source>
        <dbReference type="PROSITE" id="PS51186"/>
    </source>
</evidence>
<accession>A0A918RJQ0</accession>
<dbReference type="Gene3D" id="3.40.630.30">
    <property type="match status" value="1"/>
</dbReference>
<dbReference type="CDD" id="cd04301">
    <property type="entry name" value="NAT_SF"/>
    <property type="match status" value="1"/>
</dbReference>
<evidence type="ECO:0000256" key="1">
    <source>
        <dbReference type="ARBA" id="ARBA00022679"/>
    </source>
</evidence>
<evidence type="ECO:0000256" key="2">
    <source>
        <dbReference type="ARBA" id="ARBA00023315"/>
    </source>
</evidence>
<dbReference type="InterPro" id="IPR050832">
    <property type="entry name" value="Bact_Acetyltransf"/>
</dbReference>
<evidence type="ECO:0000313" key="4">
    <source>
        <dbReference type="EMBL" id="GGZ99891.1"/>
    </source>
</evidence>
<dbReference type="PANTHER" id="PTHR43877">
    <property type="entry name" value="AMINOALKYLPHOSPHONATE N-ACETYLTRANSFERASE-RELATED-RELATED"/>
    <property type="match status" value="1"/>
</dbReference>
<dbReference type="Pfam" id="PF00583">
    <property type="entry name" value="Acetyltransf_1"/>
    <property type="match status" value="1"/>
</dbReference>
<dbReference type="GO" id="GO:0016747">
    <property type="term" value="F:acyltransferase activity, transferring groups other than amino-acyl groups"/>
    <property type="evidence" value="ECO:0007669"/>
    <property type="project" value="InterPro"/>
</dbReference>
<name>A0A918RJQ0_9GAMM</name>
<proteinExistence type="predicted"/>
<feature type="domain" description="N-acetyltransferase" evidence="3">
    <location>
        <begin position="5"/>
        <end position="154"/>
    </location>
</feature>
<dbReference type="InterPro" id="IPR000182">
    <property type="entry name" value="GNAT_dom"/>
</dbReference>
<dbReference type="RefSeq" id="WP_189398484.1">
    <property type="nucleotide sequence ID" value="NZ_BMXA01000001.1"/>
</dbReference>
<reference evidence="4" key="1">
    <citation type="journal article" date="2014" name="Int. J. Syst. Evol. Microbiol.">
        <title>Complete genome sequence of Corynebacterium casei LMG S-19264T (=DSM 44701T), isolated from a smear-ripened cheese.</title>
        <authorList>
            <consortium name="US DOE Joint Genome Institute (JGI-PGF)"/>
            <person name="Walter F."/>
            <person name="Albersmeier A."/>
            <person name="Kalinowski J."/>
            <person name="Ruckert C."/>
        </authorList>
    </citation>
    <scope>NUCLEOTIDE SEQUENCE</scope>
    <source>
        <strain evidence="4">KCTC 12711</strain>
    </source>
</reference>
<dbReference type="SUPFAM" id="SSF55729">
    <property type="entry name" value="Acyl-CoA N-acyltransferases (Nat)"/>
    <property type="match status" value="1"/>
</dbReference>
<keyword evidence="1" id="KW-0808">Transferase</keyword>
<sequence>MKFHIDRDDLSDGQIVKLLESHLADMLLHSPPESVHALVPAALAAPEISFWGARCDGRLAGCGALKELSPSHAELKSMKTDPHFARQGVASDILQAMLAEAQCRGYQRVSLETGSMAVFEPARRLYQKYGFVECGPFGNYQLDPHSTFMTKILSST</sequence>
<gene>
    <name evidence="4" type="primary">ysnE</name>
    <name evidence="4" type="ORF">GCM10008090_05680</name>
</gene>
<reference evidence="4" key="2">
    <citation type="submission" date="2020-09" db="EMBL/GenBank/DDBJ databases">
        <authorList>
            <person name="Sun Q."/>
            <person name="Kim S."/>
        </authorList>
    </citation>
    <scope>NUCLEOTIDE SEQUENCE</scope>
    <source>
        <strain evidence="4">KCTC 12711</strain>
    </source>
</reference>
<dbReference type="PANTHER" id="PTHR43877:SF5">
    <property type="entry name" value="BLL8307 PROTEIN"/>
    <property type="match status" value="1"/>
</dbReference>
<keyword evidence="2" id="KW-0012">Acyltransferase</keyword>
<keyword evidence="5" id="KW-1185">Reference proteome</keyword>
<dbReference type="InterPro" id="IPR016181">
    <property type="entry name" value="Acyl_CoA_acyltransferase"/>
</dbReference>
<evidence type="ECO:0000313" key="5">
    <source>
        <dbReference type="Proteomes" id="UP000614811"/>
    </source>
</evidence>
<dbReference type="EMBL" id="BMXA01000001">
    <property type="protein sequence ID" value="GGZ99891.1"/>
    <property type="molecule type" value="Genomic_DNA"/>
</dbReference>
<dbReference type="PROSITE" id="PS51186">
    <property type="entry name" value="GNAT"/>
    <property type="match status" value="1"/>
</dbReference>
<dbReference type="Proteomes" id="UP000614811">
    <property type="component" value="Unassembled WGS sequence"/>
</dbReference>
<dbReference type="AlphaFoldDB" id="A0A918RJQ0"/>
<protein>
    <submittedName>
        <fullName evidence="4">N-acetyltransferase YsnE</fullName>
    </submittedName>
</protein>
<organism evidence="4 5">
    <name type="scientific">Arenicella chitinivorans</name>
    <dbReference type="NCBI Taxonomy" id="1329800"/>
    <lineage>
        <taxon>Bacteria</taxon>
        <taxon>Pseudomonadati</taxon>
        <taxon>Pseudomonadota</taxon>
        <taxon>Gammaproteobacteria</taxon>
        <taxon>Arenicellales</taxon>
        <taxon>Arenicellaceae</taxon>
        <taxon>Arenicella</taxon>
    </lineage>
</organism>